<keyword evidence="3" id="KW-1185">Reference proteome</keyword>
<dbReference type="PROSITE" id="PS50943">
    <property type="entry name" value="HTH_CROC1"/>
    <property type="match status" value="1"/>
</dbReference>
<dbReference type="Proteomes" id="UP001438112">
    <property type="component" value="Unassembled WGS sequence"/>
</dbReference>
<reference evidence="2 3" key="1">
    <citation type="submission" date="2024-03" db="EMBL/GenBank/DDBJ databases">
        <title>Inconsistent identification of Apilactobacillus kunkeei-related strains obtained by well-developed overall genome related indices.</title>
        <authorList>
            <person name="Maeno S."/>
            <person name="Endo A."/>
        </authorList>
    </citation>
    <scope>NUCLEOTIDE SEQUENCE [LARGE SCALE GENOMIC DNA]</scope>
    <source>
        <strain evidence="2 3">20H-10</strain>
    </source>
</reference>
<dbReference type="SMART" id="SM00530">
    <property type="entry name" value="HTH_XRE"/>
    <property type="match status" value="1"/>
</dbReference>
<evidence type="ECO:0000313" key="2">
    <source>
        <dbReference type="EMBL" id="GAA6114870.1"/>
    </source>
</evidence>
<dbReference type="Gene3D" id="1.10.260.40">
    <property type="entry name" value="lambda repressor-like DNA-binding domains"/>
    <property type="match status" value="1"/>
</dbReference>
<dbReference type="InterPro" id="IPR010982">
    <property type="entry name" value="Lambda_DNA-bd_dom_sf"/>
</dbReference>
<proteinExistence type="predicted"/>
<dbReference type="EMBL" id="BAABVV010000040">
    <property type="protein sequence ID" value="GAA6114870.1"/>
    <property type="molecule type" value="Genomic_DNA"/>
</dbReference>
<gene>
    <name evidence="2" type="ORF">AP20H10_12330</name>
</gene>
<dbReference type="SUPFAM" id="SSF47413">
    <property type="entry name" value="lambda repressor-like DNA-binding domains"/>
    <property type="match status" value="1"/>
</dbReference>
<evidence type="ECO:0000313" key="3">
    <source>
        <dbReference type="Proteomes" id="UP001438112"/>
    </source>
</evidence>
<feature type="domain" description="HTH cro/C1-type" evidence="1">
    <location>
        <begin position="8"/>
        <end position="64"/>
    </location>
</feature>
<comment type="caution">
    <text evidence="2">The sequence shown here is derived from an EMBL/GenBank/DDBJ whole genome shotgun (WGS) entry which is preliminary data.</text>
</comment>
<accession>A0ABP9ZJB7</accession>
<sequence>MKFNSNLIKKRRKELKLTQADLARMVNCSQPIICQMEKNNYKHDIDESIIKSICDVLQLKIDDVIEQYNDPDIMDVDIFETIVEASTSIDSLDRYKPFLDSADSYIRFYILNSIKKWKLSYHEEAIHDLEIANKLSINNDNKITLDRMFLLTLLSLEYCEVNEYQFGFDAMMELIRLYYEFNFKDKNFKYCTLLWDELLDICIQESNTCLYKHLFRIRYVTIYYASYKNYNGMPSYEKLMEMIEDDNIFAAQDNYERKMVDEYIKKRHWK</sequence>
<evidence type="ECO:0000259" key="1">
    <source>
        <dbReference type="PROSITE" id="PS50943"/>
    </source>
</evidence>
<name>A0ABP9ZJB7_9LACO</name>
<dbReference type="CDD" id="cd00093">
    <property type="entry name" value="HTH_XRE"/>
    <property type="match status" value="1"/>
</dbReference>
<dbReference type="Pfam" id="PF01381">
    <property type="entry name" value="HTH_3"/>
    <property type="match status" value="1"/>
</dbReference>
<dbReference type="InterPro" id="IPR001387">
    <property type="entry name" value="Cro/C1-type_HTH"/>
</dbReference>
<organism evidence="2 3">
    <name type="scientific">Apilactobacillus apinorum</name>
    <dbReference type="NCBI Taxonomy" id="1218495"/>
    <lineage>
        <taxon>Bacteria</taxon>
        <taxon>Bacillati</taxon>
        <taxon>Bacillota</taxon>
        <taxon>Bacilli</taxon>
        <taxon>Lactobacillales</taxon>
        <taxon>Lactobacillaceae</taxon>
        <taxon>Apilactobacillus</taxon>
    </lineage>
</organism>
<dbReference type="RefSeq" id="WP_053949845.1">
    <property type="nucleotide sequence ID" value="NZ_BAABVV010000040.1"/>
</dbReference>
<protein>
    <recommendedName>
        <fullName evidence="1">HTH cro/C1-type domain-containing protein</fullName>
    </recommendedName>
</protein>